<name>A0ABV7C0T5_9PROT</name>
<gene>
    <name evidence="2" type="ORF">ACFOD3_20810</name>
</gene>
<dbReference type="EMBL" id="JBHRSB010000006">
    <property type="protein sequence ID" value="MFC3002353.1"/>
    <property type="molecule type" value="Genomic_DNA"/>
</dbReference>
<reference evidence="3" key="1">
    <citation type="journal article" date="2019" name="Int. J. Syst. Evol. Microbiol.">
        <title>The Global Catalogue of Microorganisms (GCM) 10K type strain sequencing project: providing services to taxonomists for standard genome sequencing and annotation.</title>
        <authorList>
            <consortium name="The Broad Institute Genomics Platform"/>
            <consortium name="The Broad Institute Genome Sequencing Center for Infectious Disease"/>
            <person name="Wu L."/>
            <person name="Ma J."/>
        </authorList>
    </citation>
    <scope>NUCLEOTIDE SEQUENCE [LARGE SCALE GENOMIC DNA]</scope>
    <source>
        <strain evidence="3">CGMCC 1.16855</strain>
    </source>
</reference>
<keyword evidence="3" id="KW-1185">Reference proteome</keyword>
<protein>
    <submittedName>
        <fullName evidence="2">Uncharacterized protein</fullName>
    </submittedName>
</protein>
<evidence type="ECO:0000256" key="1">
    <source>
        <dbReference type="SAM" id="SignalP"/>
    </source>
</evidence>
<evidence type="ECO:0000313" key="2">
    <source>
        <dbReference type="EMBL" id="MFC3002353.1"/>
    </source>
</evidence>
<dbReference type="RefSeq" id="WP_216838439.1">
    <property type="nucleotide sequence ID" value="NZ_JAFNJS010000006.1"/>
</dbReference>
<proteinExistence type="predicted"/>
<accession>A0ABV7C0T5</accession>
<comment type="caution">
    <text evidence="2">The sequence shown here is derived from an EMBL/GenBank/DDBJ whole genome shotgun (WGS) entry which is preliminary data.</text>
</comment>
<feature type="chain" id="PRO_5045337049" evidence="1">
    <location>
        <begin position="28"/>
        <end position="128"/>
    </location>
</feature>
<organism evidence="2 3">
    <name type="scientific">Falsiroseomonas tokyonensis</name>
    <dbReference type="NCBI Taxonomy" id="430521"/>
    <lineage>
        <taxon>Bacteria</taxon>
        <taxon>Pseudomonadati</taxon>
        <taxon>Pseudomonadota</taxon>
        <taxon>Alphaproteobacteria</taxon>
        <taxon>Acetobacterales</taxon>
        <taxon>Roseomonadaceae</taxon>
        <taxon>Falsiroseomonas</taxon>
    </lineage>
</organism>
<evidence type="ECO:0000313" key="3">
    <source>
        <dbReference type="Proteomes" id="UP001595420"/>
    </source>
</evidence>
<feature type="signal peptide" evidence="1">
    <location>
        <begin position="1"/>
        <end position="27"/>
    </location>
</feature>
<sequence length="128" mass="13615">MPHRPDRVAPALCLLLPALLVAPPALAQQVNSTPARICVQQNGAYVARMMVTARYYIEGGGLHTQVILTDESVPVGQQRCGTAPAGSWEVQVSLSVVGGRDACQLRIRPVVPTTITMRGTSLQAHCTS</sequence>
<dbReference type="Proteomes" id="UP001595420">
    <property type="component" value="Unassembled WGS sequence"/>
</dbReference>
<keyword evidence="1" id="KW-0732">Signal</keyword>